<gene>
    <name evidence="7" type="ORF">ESZ47_05845</name>
</gene>
<dbReference type="PANTHER" id="PTHR43077:SF5">
    <property type="entry name" value="PHAGE INFECTION PROTEIN"/>
    <property type="match status" value="1"/>
</dbReference>
<feature type="transmembrane region" description="Helical" evidence="5">
    <location>
        <begin position="425"/>
        <end position="445"/>
    </location>
</feature>
<feature type="transmembrane region" description="Helical" evidence="5">
    <location>
        <begin position="480"/>
        <end position="500"/>
    </location>
</feature>
<accession>A0A6P2CPX1</accession>
<dbReference type="Pfam" id="PF12698">
    <property type="entry name" value="ABC2_membrane_3"/>
    <property type="match status" value="1"/>
</dbReference>
<evidence type="ECO:0000313" key="7">
    <source>
        <dbReference type="EMBL" id="TYC47654.1"/>
    </source>
</evidence>
<dbReference type="InterPro" id="IPR051328">
    <property type="entry name" value="T7SS_ABC-Transporter"/>
</dbReference>
<comment type="caution">
    <text evidence="7">The sequence shown here is derived from an EMBL/GenBank/DDBJ whole genome shotgun (WGS) entry which is preliminary data.</text>
</comment>
<feature type="transmembrane region" description="Helical" evidence="5">
    <location>
        <begin position="361"/>
        <end position="387"/>
    </location>
</feature>
<dbReference type="Proteomes" id="UP000442244">
    <property type="component" value="Unassembled WGS sequence"/>
</dbReference>
<evidence type="ECO:0000313" key="8">
    <source>
        <dbReference type="Proteomes" id="UP000442244"/>
    </source>
</evidence>
<dbReference type="PANTHER" id="PTHR43077">
    <property type="entry name" value="TRANSPORT PERMEASE YVFS-RELATED"/>
    <property type="match status" value="1"/>
</dbReference>
<dbReference type="AlphaFoldDB" id="A0A6P2CPX1"/>
<evidence type="ECO:0000256" key="4">
    <source>
        <dbReference type="ARBA" id="ARBA00023136"/>
    </source>
</evidence>
<sequence>MSGWRTILENKRSLIKWLVVTILPVILVAGYLGSVSHVTQHAYRLRVGVVNLDSAAQFEGEKQNVGTKLTDQLLTNKKLTFKSYKSQQEAQQALKLGQITSVIIFPKQMTKQLASFKSTGQNVSVKQTIATGNNQFATQYSQQIITNLIGEINVKLSMGISNDSTLKNLAKQSNTLADKTADLQANLQAVGNAIDIDTAKELQSDTNDLTTQLATYTVELNTAISNSDTDKIKEAAAKINDVSYKMQTTVAGGISNITANLSNTKALSQQSGIIQSDATAVKNGQNSISSKLNSLLSDKADTTSSLTQMLTLSTTDIRQVKNNGQAIFAQCVAMGVTAMAILFGLVLSIKPLKPEALALEQWWGTFQVGGVLSVISALLMTGSAVLWHVPITNVWFATGIIVLAEWVMMSIIWYLKQLLGQNGWWLALGLFILQAVIVVISYPSIVQETVFGVSRTFWPLSTLISALNHLIFGGDVQQEVMILIIWWIILTILLVSNYRLQQRHRLIEKVVE</sequence>
<keyword evidence="8" id="KW-1185">Reference proteome</keyword>
<keyword evidence="2 5" id="KW-0812">Transmembrane</keyword>
<dbReference type="EMBL" id="SDGY01000001">
    <property type="protein sequence ID" value="TYC47654.1"/>
    <property type="molecule type" value="Genomic_DNA"/>
</dbReference>
<feature type="transmembrane region" description="Helical" evidence="5">
    <location>
        <begin position="394"/>
        <end position="413"/>
    </location>
</feature>
<dbReference type="InterPro" id="IPR013525">
    <property type="entry name" value="ABC2_TM"/>
</dbReference>
<keyword evidence="3 5" id="KW-1133">Transmembrane helix</keyword>
<evidence type="ECO:0000256" key="5">
    <source>
        <dbReference type="SAM" id="Phobius"/>
    </source>
</evidence>
<feature type="transmembrane region" description="Helical" evidence="5">
    <location>
        <begin position="457"/>
        <end position="474"/>
    </location>
</feature>
<organism evidence="7 8">
    <name type="scientific">Leuconostoc litchii</name>
    <dbReference type="NCBI Taxonomy" id="1981069"/>
    <lineage>
        <taxon>Bacteria</taxon>
        <taxon>Bacillati</taxon>
        <taxon>Bacillota</taxon>
        <taxon>Bacilli</taxon>
        <taxon>Lactobacillales</taxon>
        <taxon>Lactobacillaceae</taxon>
        <taxon>Leuconostoc</taxon>
    </lineage>
</organism>
<feature type="transmembrane region" description="Helical" evidence="5">
    <location>
        <begin position="327"/>
        <end position="349"/>
    </location>
</feature>
<evidence type="ECO:0000256" key="1">
    <source>
        <dbReference type="ARBA" id="ARBA00004141"/>
    </source>
</evidence>
<keyword evidence="4 5" id="KW-0472">Membrane</keyword>
<dbReference type="GO" id="GO:0140359">
    <property type="term" value="F:ABC-type transporter activity"/>
    <property type="evidence" value="ECO:0007669"/>
    <property type="project" value="InterPro"/>
</dbReference>
<protein>
    <recommendedName>
        <fullName evidence="6">ABC-2 type transporter transmembrane domain-containing protein</fullName>
    </recommendedName>
</protein>
<evidence type="ECO:0000259" key="6">
    <source>
        <dbReference type="Pfam" id="PF12698"/>
    </source>
</evidence>
<evidence type="ECO:0000256" key="3">
    <source>
        <dbReference type="ARBA" id="ARBA00022989"/>
    </source>
</evidence>
<feature type="transmembrane region" description="Helical" evidence="5">
    <location>
        <begin position="14"/>
        <end position="34"/>
    </location>
</feature>
<dbReference type="RefSeq" id="WP_148605593.1">
    <property type="nucleotide sequence ID" value="NZ_BSUV01000001.1"/>
</dbReference>
<evidence type="ECO:0000256" key="2">
    <source>
        <dbReference type="ARBA" id="ARBA00022692"/>
    </source>
</evidence>
<dbReference type="OrthoDB" id="2143779at2"/>
<dbReference type="GO" id="GO:0016020">
    <property type="term" value="C:membrane"/>
    <property type="evidence" value="ECO:0007669"/>
    <property type="project" value="UniProtKB-SubCell"/>
</dbReference>
<proteinExistence type="predicted"/>
<comment type="subcellular location">
    <subcellularLocation>
        <location evidence="1">Membrane</location>
        <topology evidence="1">Multi-pass membrane protein</topology>
    </subcellularLocation>
</comment>
<name>A0A6P2CPX1_9LACO</name>
<dbReference type="Gene3D" id="3.40.1710.10">
    <property type="entry name" value="abc type-2 transporter like domain"/>
    <property type="match status" value="1"/>
</dbReference>
<feature type="domain" description="ABC-2 type transporter transmembrane" evidence="6">
    <location>
        <begin position="18"/>
        <end position="179"/>
    </location>
</feature>
<reference evidence="7 8" key="1">
    <citation type="submission" date="2019-01" db="EMBL/GenBank/DDBJ databases">
        <title>Leuconostoc litchii sp. nov., a novel lactic acid bacterium isolated from lychee.</title>
        <authorList>
            <person name="Wang L.-T."/>
        </authorList>
    </citation>
    <scope>NUCLEOTIDE SEQUENCE [LARGE SCALE GENOMIC DNA]</scope>
    <source>
        <strain evidence="7 8">MB7</strain>
    </source>
</reference>